<feature type="transmembrane region" description="Helical" evidence="12">
    <location>
        <begin position="43"/>
        <end position="62"/>
    </location>
</feature>
<keyword evidence="6 12" id="KW-1133">Transmembrane helix</keyword>
<feature type="transmembrane region" description="Helical" evidence="12">
    <location>
        <begin position="375"/>
        <end position="393"/>
    </location>
</feature>
<dbReference type="Proteomes" id="UP000295807">
    <property type="component" value="Unassembled WGS sequence"/>
</dbReference>
<evidence type="ECO:0000256" key="6">
    <source>
        <dbReference type="ARBA" id="ARBA00022989"/>
    </source>
</evidence>
<gene>
    <name evidence="13" type="ORF">EDD80_10329</name>
</gene>
<evidence type="ECO:0000256" key="5">
    <source>
        <dbReference type="ARBA" id="ARBA00022692"/>
    </source>
</evidence>
<feature type="transmembrane region" description="Helical" evidence="12">
    <location>
        <begin position="315"/>
        <end position="336"/>
    </location>
</feature>
<evidence type="ECO:0000256" key="2">
    <source>
        <dbReference type="ARBA" id="ARBA00006434"/>
    </source>
</evidence>
<dbReference type="InterPro" id="IPR051163">
    <property type="entry name" value="Sodium:Solute_Symporter_SSF"/>
</dbReference>
<evidence type="ECO:0000256" key="11">
    <source>
        <dbReference type="RuleBase" id="RU362091"/>
    </source>
</evidence>
<keyword evidence="10" id="KW-0739">Sodium transport</keyword>
<reference evidence="13 14" key="1">
    <citation type="submission" date="2019-03" db="EMBL/GenBank/DDBJ databases">
        <title>Genomic Encyclopedia of Type Strains, Phase IV (KMG-IV): sequencing the most valuable type-strain genomes for metagenomic binning, comparative biology and taxonomic classification.</title>
        <authorList>
            <person name="Goeker M."/>
        </authorList>
    </citation>
    <scope>NUCLEOTIDE SEQUENCE [LARGE SCALE GENOMIC DNA]</scope>
    <source>
        <strain evidence="13 14">DSM 21100</strain>
    </source>
</reference>
<dbReference type="RefSeq" id="WP_132128404.1">
    <property type="nucleotide sequence ID" value="NZ_CP042432.1"/>
</dbReference>
<comment type="subcellular location">
    <subcellularLocation>
        <location evidence="1">Cell membrane</location>
        <topology evidence="1">Multi-pass membrane protein</topology>
    </subcellularLocation>
</comment>
<feature type="transmembrane region" description="Helical" evidence="12">
    <location>
        <begin position="271"/>
        <end position="295"/>
    </location>
</feature>
<keyword evidence="7" id="KW-0915">Sodium</keyword>
<organism evidence="13 14">
    <name type="scientific">Anseongella ginsenosidimutans</name>
    <dbReference type="NCBI Taxonomy" id="496056"/>
    <lineage>
        <taxon>Bacteria</taxon>
        <taxon>Pseudomonadati</taxon>
        <taxon>Bacteroidota</taxon>
        <taxon>Sphingobacteriia</taxon>
        <taxon>Sphingobacteriales</taxon>
        <taxon>Sphingobacteriaceae</taxon>
        <taxon>Anseongella</taxon>
    </lineage>
</organism>
<dbReference type="OrthoDB" id="891563at2"/>
<dbReference type="GO" id="GO:0006814">
    <property type="term" value="P:sodium ion transport"/>
    <property type="evidence" value="ECO:0007669"/>
    <property type="project" value="UniProtKB-KW"/>
</dbReference>
<feature type="transmembrane region" description="Helical" evidence="12">
    <location>
        <begin position="431"/>
        <end position="447"/>
    </location>
</feature>
<feature type="transmembrane region" description="Helical" evidence="12">
    <location>
        <begin position="182"/>
        <end position="200"/>
    </location>
</feature>
<evidence type="ECO:0000313" key="14">
    <source>
        <dbReference type="Proteomes" id="UP000295807"/>
    </source>
</evidence>
<keyword evidence="14" id="KW-1185">Reference proteome</keyword>
<feature type="transmembrane region" description="Helical" evidence="12">
    <location>
        <begin position="459"/>
        <end position="478"/>
    </location>
</feature>
<dbReference type="AlphaFoldDB" id="A0A4R3KSJ1"/>
<dbReference type="PANTHER" id="PTHR42985">
    <property type="entry name" value="SODIUM-COUPLED MONOCARBOXYLATE TRANSPORTER"/>
    <property type="match status" value="1"/>
</dbReference>
<proteinExistence type="inferred from homology"/>
<dbReference type="PROSITE" id="PS50283">
    <property type="entry name" value="NA_SOLUT_SYMP_3"/>
    <property type="match status" value="1"/>
</dbReference>
<feature type="transmembrane region" description="Helical" evidence="12">
    <location>
        <begin position="74"/>
        <end position="96"/>
    </location>
</feature>
<dbReference type="Gene3D" id="1.20.1730.10">
    <property type="entry name" value="Sodium/glucose cotransporter"/>
    <property type="match status" value="1"/>
</dbReference>
<evidence type="ECO:0000256" key="1">
    <source>
        <dbReference type="ARBA" id="ARBA00004651"/>
    </source>
</evidence>
<feature type="transmembrane region" description="Helical" evidence="12">
    <location>
        <begin position="5"/>
        <end position="23"/>
    </location>
</feature>
<comment type="caution">
    <text evidence="13">The sequence shown here is derived from an EMBL/GenBank/DDBJ whole genome shotgun (WGS) entry which is preliminary data.</text>
</comment>
<keyword evidence="9 12" id="KW-0472">Membrane</keyword>
<evidence type="ECO:0000256" key="3">
    <source>
        <dbReference type="ARBA" id="ARBA00022448"/>
    </source>
</evidence>
<evidence type="ECO:0000256" key="4">
    <source>
        <dbReference type="ARBA" id="ARBA00022475"/>
    </source>
</evidence>
<evidence type="ECO:0000313" key="13">
    <source>
        <dbReference type="EMBL" id="TCS88168.1"/>
    </source>
</evidence>
<sequence>MSPIFIISCIVAYFGLLLLIAWITGKNADDDAYFRGNKASPWIAVAFGMLADSLSGVTYISVPGAVGSAQFSYLQLVIGYIFGYFIIGAVLLPLYYKMNLTSIYSYLHTRFGAWAQKTGAFFFLLSRTLGAAARLYLTASVIQLFVFDALGIPFWLAVTIIIALMLVYTYKGGIKTLVWTDTLQSGFLLLAVVLSIVAISNELQLGFFDLVNTVAESTYSKTFFWDPKPTSFFWKQFLAGVFIAVAMTGLDQNMMQKSLSCKRLWDAQKNIYSYSIVMFIVNFFFLCLGVLLYTYAVKMGISIPEVSDNLFPTLALEHLGMFAGLIFIVGLTAATFSSADSVLTTLTTSFYIDFLNMQARQDYSQQQKTKIRKRIHLGFAVVLLLVILVFRVLNDNAIINTVLILAGYTYGPLLGLFSFGLFAKRKVIDKFVPAICIFAPLLCFILDKNSAEWLNGYEIGNELILLNGILTYAGLIIISKRGEQAGHKTAINTQA</sequence>
<keyword evidence="3" id="KW-0813">Transport</keyword>
<protein>
    <submittedName>
        <fullName evidence="13">SSS family transporter</fullName>
    </submittedName>
</protein>
<comment type="similarity">
    <text evidence="2 11">Belongs to the sodium:solute symporter (SSF) (TC 2.A.21) family.</text>
</comment>
<name>A0A4R3KSJ1_9SPHI</name>
<keyword evidence="5 12" id="KW-0812">Transmembrane</keyword>
<dbReference type="InterPro" id="IPR038377">
    <property type="entry name" value="Na/Glc_symporter_sf"/>
</dbReference>
<evidence type="ECO:0000256" key="10">
    <source>
        <dbReference type="ARBA" id="ARBA00023201"/>
    </source>
</evidence>
<accession>A0A4R3KSJ1</accession>
<dbReference type="Pfam" id="PF00474">
    <property type="entry name" value="SSF"/>
    <property type="match status" value="1"/>
</dbReference>
<dbReference type="GO" id="GO:0015293">
    <property type="term" value="F:symporter activity"/>
    <property type="evidence" value="ECO:0007669"/>
    <property type="project" value="TreeGrafter"/>
</dbReference>
<evidence type="ECO:0000256" key="7">
    <source>
        <dbReference type="ARBA" id="ARBA00023053"/>
    </source>
</evidence>
<feature type="transmembrane region" description="Helical" evidence="12">
    <location>
        <begin position="399"/>
        <end position="419"/>
    </location>
</feature>
<feature type="transmembrane region" description="Helical" evidence="12">
    <location>
        <begin position="232"/>
        <end position="250"/>
    </location>
</feature>
<evidence type="ECO:0000256" key="8">
    <source>
        <dbReference type="ARBA" id="ARBA00023065"/>
    </source>
</evidence>
<dbReference type="GO" id="GO:0005886">
    <property type="term" value="C:plasma membrane"/>
    <property type="evidence" value="ECO:0007669"/>
    <property type="project" value="UniProtKB-SubCell"/>
</dbReference>
<dbReference type="EMBL" id="SMAD01000003">
    <property type="protein sequence ID" value="TCS88168.1"/>
    <property type="molecule type" value="Genomic_DNA"/>
</dbReference>
<feature type="transmembrane region" description="Helical" evidence="12">
    <location>
        <begin position="120"/>
        <end position="146"/>
    </location>
</feature>
<keyword evidence="8" id="KW-0406">Ion transport</keyword>
<feature type="transmembrane region" description="Helical" evidence="12">
    <location>
        <begin position="152"/>
        <end position="170"/>
    </location>
</feature>
<dbReference type="CDD" id="cd10326">
    <property type="entry name" value="SLC5sbd_NIS-like"/>
    <property type="match status" value="1"/>
</dbReference>
<keyword evidence="4" id="KW-1003">Cell membrane</keyword>
<evidence type="ECO:0000256" key="12">
    <source>
        <dbReference type="SAM" id="Phobius"/>
    </source>
</evidence>
<evidence type="ECO:0000256" key="9">
    <source>
        <dbReference type="ARBA" id="ARBA00023136"/>
    </source>
</evidence>
<dbReference type="PANTHER" id="PTHR42985:SF47">
    <property type="entry name" value="INTEGRAL MEMBRANE TRANSPORT PROTEIN"/>
    <property type="match status" value="1"/>
</dbReference>
<dbReference type="InterPro" id="IPR001734">
    <property type="entry name" value="Na/solute_symporter"/>
</dbReference>